<feature type="non-terminal residue" evidence="2">
    <location>
        <position position="89"/>
    </location>
</feature>
<keyword evidence="3" id="KW-1185">Reference proteome</keyword>
<evidence type="ECO:0000313" key="3">
    <source>
        <dbReference type="Proteomes" id="UP000678393"/>
    </source>
</evidence>
<name>A0A8S3ZSB5_9EUPU</name>
<evidence type="ECO:0000313" key="2">
    <source>
        <dbReference type="EMBL" id="CAG5132397.1"/>
    </source>
</evidence>
<comment type="caution">
    <text evidence="2">The sequence shown here is derived from an EMBL/GenBank/DDBJ whole genome shotgun (WGS) entry which is preliminary data.</text>
</comment>
<organism evidence="2 3">
    <name type="scientific">Candidula unifasciata</name>
    <dbReference type="NCBI Taxonomy" id="100452"/>
    <lineage>
        <taxon>Eukaryota</taxon>
        <taxon>Metazoa</taxon>
        <taxon>Spiralia</taxon>
        <taxon>Lophotrochozoa</taxon>
        <taxon>Mollusca</taxon>
        <taxon>Gastropoda</taxon>
        <taxon>Heterobranchia</taxon>
        <taxon>Euthyneura</taxon>
        <taxon>Panpulmonata</taxon>
        <taxon>Eupulmonata</taxon>
        <taxon>Stylommatophora</taxon>
        <taxon>Helicina</taxon>
        <taxon>Helicoidea</taxon>
        <taxon>Geomitridae</taxon>
        <taxon>Candidula</taxon>
    </lineage>
</organism>
<feature type="signal peptide" evidence="1">
    <location>
        <begin position="1"/>
        <end position="25"/>
    </location>
</feature>
<accession>A0A8S3ZSB5</accession>
<dbReference type="EMBL" id="CAJHNH020005334">
    <property type="protein sequence ID" value="CAG5132397.1"/>
    <property type="molecule type" value="Genomic_DNA"/>
</dbReference>
<dbReference type="Proteomes" id="UP000678393">
    <property type="component" value="Unassembled WGS sequence"/>
</dbReference>
<feature type="chain" id="PRO_5035879916" evidence="1">
    <location>
        <begin position="26"/>
        <end position="89"/>
    </location>
</feature>
<dbReference type="AlphaFoldDB" id="A0A8S3ZSB5"/>
<dbReference type="OrthoDB" id="29460at2759"/>
<protein>
    <submittedName>
        <fullName evidence="2">Uncharacterized protein</fullName>
    </submittedName>
</protein>
<evidence type="ECO:0000256" key="1">
    <source>
        <dbReference type="SAM" id="SignalP"/>
    </source>
</evidence>
<reference evidence="2" key="1">
    <citation type="submission" date="2021-04" db="EMBL/GenBank/DDBJ databases">
        <authorList>
            <consortium name="Molecular Ecology Group"/>
        </authorList>
    </citation>
    <scope>NUCLEOTIDE SEQUENCE</scope>
</reference>
<dbReference type="PROSITE" id="PS51257">
    <property type="entry name" value="PROKAR_LIPOPROTEIN"/>
    <property type="match status" value="1"/>
</dbReference>
<sequence length="89" mass="9622">MTTGGYKLTLAVISLILSVTLQAIALSCIQIDECSCKFDDVEGAVISLRPLLNSTMVPPLFKDHQATDGSFYSYNPCYTFSEGNCTDSS</sequence>
<proteinExistence type="predicted"/>
<gene>
    <name evidence="2" type="ORF">CUNI_LOCUS17955</name>
</gene>
<keyword evidence="1" id="KW-0732">Signal</keyword>